<keyword evidence="2" id="KW-1133">Transmembrane helix</keyword>
<evidence type="ECO:0000259" key="3">
    <source>
        <dbReference type="PROSITE" id="PS51745"/>
    </source>
</evidence>
<protein>
    <recommendedName>
        <fullName evidence="3">PB1 domain-containing protein</fullName>
    </recommendedName>
</protein>
<dbReference type="EMBL" id="CM009293">
    <property type="protein sequence ID" value="PNT42274.1"/>
    <property type="molecule type" value="Genomic_DNA"/>
</dbReference>
<gene>
    <name evidence="4" type="ORF">POPTR_004G205400</name>
</gene>
<dbReference type="STRING" id="3694.B9MYZ2"/>
<evidence type="ECO:0000313" key="4">
    <source>
        <dbReference type="EMBL" id="PNT42274.1"/>
    </source>
</evidence>
<dbReference type="Pfam" id="PF00564">
    <property type="entry name" value="PB1"/>
    <property type="match status" value="1"/>
</dbReference>
<dbReference type="GO" id="GO:0003700">
    <property type="term" value="F:DNA-binding transcription factor activity"/>
    <property type="evidence" value="ECO:0007669"/>
    <property type="project" value="InterPro"/>
</dbReference>
<feature type="transmembrane region" description="Helical" evidence="2">
    <location>
        <begin position="117"/>
        <end position="138"/>
    </location>
</feature>
<reference evidence="4 5" key="1">
    <citation type="journal article" date="2006" name="Science">
        <title>The genome of black cottonwood, Populus trichocarpa (Torr. &amp; Gray).</title>
        <authorList>
            <person name="Tuskan G.A."/>
            <person name="Difazio S."/>
            <person name="Jansson S."/>
            <person name="Bohlmann J."/>
            <person name="Grigoriev I."/>
            <person name="Hellsten U."/>
            <person name="Putnam N."/>
            <person name="Ralph S."/>
            <person name="Rombauts S."/>
            <person name="Salamov A."/>
            <person name="Schein J."/>
            <person name="Sterck L."/>
            <person name="Aerts A."/>
            <person name="Bhalerao R.R."/>
            <person name="Bhalerao R.P."/>
            <person name="Blaudez D."/>
            <person name="Boerjan W."/>
            <person name="Brun A."/>
            <person name="Brunner A."/>
            <person name="Busov V."/>
            <person name="Campbell M."/>
            <person name="Carlson J."/>
            <person name="Chalot M."/>
            <person name="Chapman J."/>
            <person name="Chen G.L."/>
            <person name="Cooper D."/>
            <person name="Coutinho P.M."/>
            <person name="Couturier J."/>
            <person name="Covert S."/>
            <person name="Cronk Q."/>
            <person name="Cunningham R."/>
            <person name="Davis J."/>
            <person name="Degroeve S."/>
            <person name="Dejardin A."/>
            <person name="Depamphilis C."/>
            <person name="Detter J."/>
            <person name="Dirks B."/>
            <person name="Dubchak I."/>
            <person name="Duplessis S."/>
            <person name="Ehlting J."/>
            <person name="Ellis B."/>
            <person name="Gendler K."/>
            <person name="Goodstein D."/>
            <person name="Gribskov M."/>
            <person name="Grimwood J."/>
            <person name="Groover A."/>
            <person name="Gunter L."/>
            <person name="Hamberger B."/>
            <person name="Heinze B."/>
            <person name="Helariutta Y."/>
            <person name="Henrissat B."/>
            <person name="Holligan D."/>
            <person name="Holt R."/>
            <person name="Huang W."/>
            <person name="Islam-Faridi N."/>
            <person name="Jones S."/>
            <person name="Jones-Rhoades M."/>
            <person name="Jorgensen R."/>
            <person name="Joshi C."/>
            <person name="Kangasjarvi J."/>
            <person name="Karlsson J."/>
            <person name="Kelleher C."/>
            <person name="Kirkpatrick R."/>
            <person name="Kirst M."/>
            <person name="Kohler A."/>
            <person name="Kalluri U."/>
            <person name="Larimer F."/>
            <person name="Leebens-Mack J."/>
            <person name="Leple J.C."/>
            <person name="Locascio P."/>
            <person name="Lou Y."/>
            <person name="Lucas S."/>
            <person name="Martin F."/>
            <person name="Montanini B."/>
            <person name="Napoli C."/>
            <person name="Nelson D.R."/>
            <person name="Nelson C."/>
            <person name="Nieminen K."/>
            <person name="Nilsson O."/>
            <person name="Pereda V."/>
            <person name="Peter G."/>
            <person name="Philippe R."/>
            <person name="Pilate G."/>
            <person name="Poliakov A."/>
            <person name="Razumovskaya J."/>
            <person name="Richardson P."/>
            <person name="Rinaldi C."/>
            <person name="Ritland K."/>
            <person name="Rouze P."/>
            <person name="Ryaboy D."/>
            <person name="Schmutz J."/>
            <person name="Schrader J."/>
            <person name="Segerman B."/>
            <person name="Shin H."/>
            <person name="Siddiqui A."/>
            <person name="Sterky F."/>
            <person name="Terry A."/>
            <person name="Tsai C.J."/>
            <person name="Uberbacher E."/>
            <person name="Unneberg P."/>
            <person name="Vahala J."/>
            <person name="Wall K."/>
            <person name="Wessler S."/>
            <person name="Yang G."/>
            <person name="Yin T."/>
            <person name="Douglas C."/>
            <person name="Marra M."/>
            <person name="Sandberg G."/>
            <person name="Van de Peer Y."/>
            <person name="Rokhsar D."/>
        </authorList>
    </citation>
    <scope>NUCLEOTIDE SEQUENCE [LARGE SCALE GENOMIC DNA]</scope>
    <source>
        <strain evidence="5">cv. Nisqually</strain>
    </source>
</reference>
<evidence type="ECO:0000256" key="1">
    <source>
        <dbReference type="ARBA" id="ARBA00011726"/>
    </source>
</evidence>
<dbReference type="PANTHER" id="PTHR32002:SF73">
    <property type="entry name" value="FACTOR, PUTATIVE-RELATED"/>
    <property type="match status" value="1"/>
</dbReference>
<keyword evidence="2" id="KW-0472">Membrane</keyword>
<name>B9MYZ2_POPTR</name>
<dbReference type="SMART" id="SM00666">
    <property type="entry name" value="PB1"/>
    <property type="match status" value="1"/>
</dbReference>
<dbReference type="Gene3D" id="3.10.20.90">
    <property type="entry name" value="Phosphatidylinositol 3-kinase Catalytic Subunit, Chain A, domain 1"/>
    <property type="match status" value="1"/>
</dbReference>
<dbReference type="SUPFAM" id="SSF54277">
    <property type="entry name" value="CAD &amp; PB1 domains"/>
    <property type="match status" value="1"/>
</dbReference>
<sequence length="140" mass="16331">MHSLNNQGEPTFLVSSQIHKTRSTNEHIHQSQLEIPPHFCQSSQEGGALRRELGLQPNWGIRDLQKVIGKRFKIDDFTGIVLKYMDDDGEWIRQTCDGDLEECKEIQRLSQSNTIKIYIPSQIFFCIWLPRLILWLPLIL</sequence>
<keyword evidence="5" id="KW-1185">Reference proteome</keyword>
<organism evidence="4 5">
    <name type="scientific">Populus trichocarpa</name>
    <name type="common">Western balsam poplar</name>
    <name type="synonym">Populus balsamifera subsp. trichocarpa</name>
    <dbReference type="NCBI Taxonomy" id="3694"/>
    <lineage>
        <taxon>Eukaryota</taxon>
        <taxon>Viridiplantae</taxon>
        <taxon>Streptophyta</taxon>
        <taxon>Embryophyta</taxon>
        <taxon>Tracheophyta</taxon>
        <taxon>Spermatophyta</taxon>
        <taxon>Magnoliopsida</taxon>
        <taxon>eudicotyledons</taxon>
        <taxon>Gunneridae</taxon>
        <taxon>Pentapetalae</taxon>
        <taxon>rosids</taxon>
        <taxon>fabids</taxon>
        <taxon>Malpighiales</taxon>
        <taxon>Salicaceae</taxon>
        <taxon>Saliceae</taxon>
        <taxon>Populus</taxon>
    </lineage>
</organism>
<dbReference type="HOGENOM" id="CLU_1838550_0_0_1"/>
<dbReference type="PROSITE" id="PS51745">
    <property type="entry name" value="PB1"/>
    <property type="match status" value="1"/>
</dbReference>
<accession>B9MYZ2</accession>
<dbReference type="Proteomes" id="UP000006729">
    <property type="component" value="Chromosome 4"/>
</dbReference>
<evidence type="ECO:0000313" key="5">
    <source>
        <dbReference type="Proteomes" id="UP000006729"/>
    </source>
</evidence>
<dbReference type="InParanoid" id="B9MYZ2"/>
<dbReference type="InterPro" id="IPR045012">
    <property type="entry name" value="NLP"/>
</dbReference>
<dbReference type="InterPro" id="IPR053793">
    <property type="entry name" value="PB1-like"/>
</dbReference>
<keyword evidence="2" id="KW-0812">Transmembrane</keyword>
<comment type="subunit">
    <text evidence="1">Homodimers and heterodimers.</text>
</comment>
<dbReference type="AlphaFoldDB" id="B9MYZ2"/>
<evidence type="ECO:0000256" key="2">
    <source>
        <dbReference type="SAM" id="Phobius"/>
    </source>
</evidence>
<dbReference type="PANTHER" id="PTHR32002">
    <property type="entry name" value="PROTEIN NLP8"/>
    <property type="match status" value="1"/>
</dbReference>
<proteinExistence type="predicted"/>
<feature type="domain" description="PB1" evidence="3">
    <location>
        <begin position="37"/>
        <end position="122"/>
    </location>
</feature>
<dbReference type="InterPro" id="IPR000270">
    <property type="entry name" value="PB1_dom"/>
</dbReference>